<dbReference type="EMBL" id="CP013655">
    <property type="protein sequence ID" value="ALS37982.1"/>
    <property type="molecule type" value="Genomic_DNA"/>
</dbReference>
<dbReference type="Proteomes" id="UP000067523">
    <property type="component" value="Chromosome"/>
</dbReference>
<evidence type="ECO:0000313" key="1">
    <source>
        <dbReference type="EMBL" id="ALS37982.1"/>
    </source>
</evidence>
<accession>A0A0U2IUN0</accession>
<dbReference type="AlphaFoldDB" id="A0A0U2IUN0"/>
<proteinExistence type="predicted"/>
<dbReference type="InterPro" id="IPR007553">
    <property type="entry name" value="2-thiour_desulf"/>
</dbReference>
<reference evidence="2" key="1">
    <citation type="submission" date="2015-12" db="EMBL/GenBank/DDBJ databases">
        <authorList>
            <person name="Lauer A."/>
            <person name="Humrighouse B."/>
            <person name="Loparev V."/>
            <person name="Shewmaker P.L."/>
            <person name="Whitney A.M."/>
            <person name="McLaughlin R.W."/>
        </authorList>
    </citation>
    <scope>NUCLEOTIDE SEQUENCE [LARGE SCALE GENOMIC DNA]</scope>
    <source>
        <strain evidence="2">LMG 26678</strain>
    </source>
</reference>
<protein>
    <submittedName>
        <fullName evidence="1">Uncharacterized protein</fullName>
    </submittedName>
</protein>
<organism evidence="1 2">
    <name type="scientific">Enterococcus rotai</name>
    <dbReference type="NCBI Taxonomy" id="118060"/>
    <lineage>
        <taxon>Bacteria</taxon>
        <taxon>Bacillati</taxon>
        <taxon>Bacillota</taxon>
        <taxon>Bacilli</taxon>
        <taxon>Lactobacillales</taxon>
        <taxon>Enterococcaceae</taxon>
        <taxon>Enterococcus</taxon>
    </lineage>
</organism>
<dbReference type="KEGG" id="erx:ATZ35_12755"/>
<dbReference type="PANTHER" id="PTHR30087">
    <property type="entry name" value="INNER MEMBRANE PROTEIN"/>
    <property type="match status" value="1"/>
</dbReference>
<name>A0A0U2IUN0_9ENTE</name>
<dbReference type="RefSeq" id="WP_208927587.1">
    <property type="nucleotide sequence ID" value="NZ_CP013655.1"/>
</dbReference>
<evidence type="ECO:0000313" key="2">
    <source>
        <dbReference type="Proteomes" id="UP000067523"/>
    </source>
</evidence>
<keyword evidence="2" id="KW-1185">Reference proteome</keyword>
<gene>
    <name evidence="1" type="ORF">ATZ35_12755</name>
</gene>
<dbReference type="Pfam" id="PF04463">
    <property type="entry name" value="2-thiour_desulf"/>
    <property type="match status" value="1"/>
</dbReference>
<dbReference type="PANTHER" id="PTHR30087:SF1">
    <property type="entry name" value="HYPOTHETICAL CYTOSOLIC PROTEIN"/>
    <property type="match status" value="1"/>
</dbReference>
<dbReference type="STRING" id="118060.ATZ35_12755"/>
<sequence length="163" mass="17667">MIGISACLGGICCRYDGQAKEIVALKKLVEDQKAILVCPEVLGGLPIPREPAEIIGGDGFDVWNGQAKVLTNTGADVTDLFKHGAIMAYQKLIEKEVTTIILKENSPSCGGKSIYDGTFSGNHRSGPGVATSYFISKGLEVISENDWQTVLDREERKCQKTKY</sequence>